<name>A0A0A1STS4_9HYPO</name>
<dbReference type="OrthoDB" id="4150019at2759"/>
<dbReference type="GO" id="GO:0000981">
    <property type="term" value="F:DNA-binding transcription factor activity, RNA polymerase II-specific"/>
    <property type="evidence" value="ECO:0007669"/>
    <property type="project" value="InterPro"/>
</dbReference>
<dbReference type="STRING" id="1531966.A0A0A1STS4"/>
<dbReference type="Gene3D" id="4.10.240.10">
    <property type="entry name" value="Zn(2)-C6 fungal-type DNA-binding domain"/>
    <property type="match status" value="1"/>
</dbReference>
<dbReference type="HOGENOM" id="CLU_030994_0_0_1"/>
<protein>
    <recommendedName>
        <fullName evidence="3">Zn(2)-C6 fungal-type domain-containing protein</fullName>
    </recommendedName>
</protein>
<dbReference type="SMART" id="SM00066">
    <property type="entry name" value="GAL4"/>
    <property type="match status" value="1"/>
</dbReference>
<keyword evidence="5" id="KW-1185">Reference proteome</keyword>
<evidence type="ECO:0000256" key="1">
    <source>
        <dbReference type="ARBA" id="ARBA00023242"/>
    </source>
</evidence>
<evidence type="ECO:0000259" key="3">
    <source>
        <dbReference type="PROSITE" id="PS50048"/>
    </source>
</evidence>
<dbReference type="PROSITE" id="PS50048">
    <property type="entry name" value="ZN2_CY6_FUNGAL_2"/>
    <property type="match status" value="1"/>
</dbReference>
<evidence type="ECO:0000256" key="2">
    <source>
        <dbReference type="SAM" id="MobiDB-lite"/>
    </source>
</evidence>
<dbReference type="GO" id="GO:0008270">
    <property type="term" value="F:zinc ion binding"/>
    <property type="evidence" value="ECO:0007669"/>
    <property type="project" value="InterPro"/>
</dbReference>
<feature type="compositionally biased region" description="Low complexity" evidence="2">
    <location>
        <begin position="50"/>
        <end position="66"/>
    </location>
</feature>
<feature type="region of interest" description="Disordered" evidence="2">
    <location>
        <begin position="238"/>
        <end position="258"/>
    </location>
</feature>
<dbReference type="Proteomes" id="UP000039046">
    <property type="component" value="Unassembled WGS sequence"/>
</dbReference>
<dbReference type="Pfam" id="PF00172">
    <property type="entry name" value="Zn_clus"/>
    <property type="match status" value="1"/>
</dbReference>
<dbReference type="PROSITE" id="PS00463">
    <property type="entry name" value="ZN2_CY6_FUNGAL_1"/>
    <property type="match status" value="1"/>
</dbReference>
<dbReference type="InterPro" id="IPR001138">
    <property type="entry name" value="Zn2Cys6_DnaBD"/>
</dbReference>
<evidence type="ECO:0000313" key="5">
    <source>
        <dbReference type="Proteomes" id="UP000039046"/>
    </source>
</evidence>
<sequence>MAISPSFDYFSAQADESSWFPDALTAQHLVTEYNASLKQQQNNPIAFDTSRLSPSQQSSTASESMSPNDSSGSGLEGSHTPTAWKERRDSNLVLKRSHSTPAVKTMALNSNALDQGAQGEKKRNKLGYHRTSIACSHCRRRKIRCIVSADMQNKCINCVRLKKDCSFHPVDQQHSTESRSKSTIAIPAGAVLPSQTLGSAASSKTPDSTVELNFPDLTAARGLNGPVPILPSSTASIYSDSPSVETNETQNIDPSDPNALNWLAAPQVAGRLGGNELGMTWQSMSSISQDSSTTEGFNTYTFGPNTVGPFSAGNSESSSQPDWAWATGPNSRSMSYSGELLGHHQQGSHMLSPATTQAFDSNHFMAVFPNQMNQPNFMVPQNSFPMDAVPTTTAGAWDAQMAKQPTVDFNNWQFPSSGTGPN</sequence>
<feature type="region of interest" description="Disordered" evidence="2">
    <location>
        <begin position="47"/>
        <end position="104"/>
    </location>
</feature>
<gene>
    <name evidence="4" type="ORF">VHEMI03878</name>
</gene>
<dbReference type="EMBL" id="CDHN01000002">
    <property type="protein sequence ID" value="CEJ85727.1"/>
    <property type="molecule type" value="Genomic_DNA"/>
</dbReference>
<organism evidence="4 5">
    <name type="scientific">[Torrubiella] hemipterigena</name>
    <dbReference type="NCBI Taxonomy" id="1531966"/>
    <lineage>
        <taxon>Eukaryota</taxon>
        <taxon>Fungi</taxon>
        <taxon>Dikarya</taxon>
        <taxon>Ascomycota</taxon>
        <taxon>Pezizomycotina</taxon>
        <taxon>Sordariomycetes</taxon>
        <taxon>Hypocreomycetidae</taxon>
        <taxon>Hypocreales</taxon>
        <taxon>Clavicipitaceae</taxon>
        <taxon>Clavicipitaceae incertae sedis</taxon>
        <taxon>'Torrubiella' clade</taxon>
    </lineage>
</organism>
<dbReference type="AlphaFoldDB" id="A0A0A1STS4"/>
<dbReference type="CDD" id="cd00067">
    <property type="entry name" value="GAL4"/>
    <property type="match status" value="1"/>
</dbReference>
<dbReference type="InterPro" id="IPR036864">
    <property type="entry name" value="Zn2-C6_fun-type_DNA-bd_sf"/>
</dbReference>
<feature type="compositionally biased region" description="Polar residues" evidence="2">
    <location>
        <begin position="238"/>
        <end position="253"/>
    </location>
</feature>
<reference evidence="4 5" key="1">
    <citation type="journal article" date="2015" name="Genome Announc.">
        <title>Draft Genome Sequence and Gene Annotation of the Entomopathogenic Fungus Verticillium hemipterigenum.</title>
        <authorList>
            <person name="Horn F."/>
            <person name="Habel A."/>
            <person name="Scharf D.H."/>
            <person name="Dworschak J."/>
            <person name="Brakhage A.A."/>
            <person name="Guthke R."/>
            <person name="Hertweck C."/>
            <person name="Linde J."/>
        </authorList>
    </citation>
    <scope>NUCLEOTIDE SEQUENCE [LARGE SCALE GENOMIC DNA]</scope>
</reference>
<dbReference type="SUPFAM" id="SSF57701">
    <property type="entry name" value="Zn2/Cys6 DNA-binding domain"/>
    <property type="match status" value="1"/>
</dbReference>
<accession>A0A0A1STS4</accession>
<keyword evidence="1" id="KW-0539">Nucleus</keyword>
<feature type="domain" description="Zn(2)-C6 fungal-type" evidence="3">
    <location>
        <begin position="134"/>
        <end position="167"/>
    </location>
</feature>
<proteinExistence type="predicted"/>
<evidence type="ECO:0000313" key="4">
    <source>
        <dbReference type="EMBL" id="CEJ85727.1"/>
    </source>
</evidence>